<dbReference type="SMART" id="SM00397">
    <property type="entry name" value="t_SNARE"/>
    <property type="match status" value="1"/>
</dbReference>
<dbReference type="OrthoDB" id="428895at2759"/>
<dbReference type="PANTHER" id="PTHR46571:SF1">
    <property type="entry name" value="SORTING NEXIN-8"/>
    <property type="match status" value="1"/>
</dbReference>
<evidence type="ECO:0000256" key="1">
    <source>
        <dbReference type="ARBA" id="ARBA00004287"/>
    </source>
</evidence>
<dbReference type="PROSITE" id="PS50192">
    <property type="entry name" value="T_SNARE"/>
    <property type="match status" value="1"/>
</dbReference>
<evidence type="ECO:0000259" key="3">
    <source>
        <dbReference type="PROSITE" id="PS50192"/>
    </source>
</evidence>
<dbReference type="RefSeq" id="XP_043050100.1">
    <property type="nucleotide sequence ID" value="XM_043195434.1"/>
</dbReference>
<dbReference type="GO" id="GO:0034498">
    <property type="term" value="P:early endosome to Golgi transport"/>
    <property type="evidence" value="ECO:0007669"/>
    <property type="project" value="TreeGrafter"/>
</dbReference>
<feature type="domain" description="T-SNARE coiled-coil homology" evidence="3">
    <location>
        <begin position="279"/>
        <end position="341"/>
    </location>
</feature>
<keyword evidence="6" id="KW-1185">Reference proteome</keyword>
<accession>A0A9P7VB51</accession>
<organism evidence="5 6">
    <name type="scientific">Scheffersomyces spartinae</name>
    <dbReference type="NCBI Taxonomy" id="45513"/>
    <lineage>
        <taxon>Eukaryota</taxon>
        <taxon>Fungi</taxon>
        <taxon>Dikarya</taxon>
        <taxon>Ascomycota</taxon>
        <taxon>Saccharomycotina</taxon>
        <taxon>Pichiomycetes</taxon>
        <taxon>Debaryomycetaceae</taxon>
        <taxon>Scheffersomyces</taxon>
    </lineage>
</organism>
<proteinExistence type="predicted"/>
<dbReference type="GeneID" id="66118142"/>
<evidence type="ECO:0000313" key="6">
    <source>
        <dbReference type="Proteomes" id="UP000790833"/>
    </source>
</evidence>
<dbReference type="AlphaFoldDB" id="A0A9P7VB51"/>
<dbReference type="SMART" id="SM00312">
    <property type="entry name" value="PX"/>
    <property type="match status" value="1"/>
</dbReference>
<sequence length="342" mass="39712">MSDILSIPSVETEDGVVQYLIQLKVPLRQINVNRRYSEFQQLLEQLSSEAGIKSSDFPYKLPPKRWIKLNTELLIEERRRELAQFLNLLIRDPEFQNNDHVRSFLRLPQSFRFTAAVFKQQNREGNNNDIVDLNSINIDSSVWLEVVRLTDSRIRTIGNELKTSTDTLYTISIRQEMMRLIRPTIEKLQKTLVEKELSSNEYRRRKALLTRLQESVQLLSEDLNKSFQPQQPLQKDLNDRHTLLLSGSRPGGRRVLGGPIEETKQTMALNSQELLQLQKQIQNNQDQEVLQLRGAIARQKQISTAIYNEVEEQNQLLDMLHSDLDVSSDKLAKARAKARNIL</sequence>
<comment type="subcellular location">
    <subcellularLocation>
        <location evidence="1">Membrane</location>
        <topology evidence="1">Peripheral membrane protein</topology>
        <orientation evidence="1">Cytoplasmic side</orientation>
    </subcellularLocation>
</comment>
<evidence type="ECO:0000259" key="4">
    <source>
        <dbReference type="PROSITE" id="PS50195"/>
    </source>
</evidence>
<dbReference type="InterPro" id="IPR001683">
    <property type="entry name" value="PX_dom"/>
</dbReference>
<comment type="caution">
    <text evidence="5">The sequence shown here is derived from an EMBL/GenBank/DDBJ whole genome shotgun (WGS) entry which is preliminary data.</text>
</comment>
<dbReference type="Gene3D" id="3.30.1520.10">
    <property type="entry name" value="Phox-like domain"/>
    <property type="match status" value="1"/>
</dbReference>
<name>A0A9P7VB51_9ASCO</name>
<dbReference type="PROSITE" id="PS50195">
    <property type="entry name" value="PX"/>
    <property type="match status" value="1"/>
</dbReference>
<evidence type="ECO:0000313" key="5">
    <source>
        <dbReference type="EMBL" id="KAG7194553.1"/>
    </source>
</evidence>
<dbReference type="Gene3D" id="1.20.5.110">
    <property type="match status" value="1"/>
</dbReference>
<dbReference type="GO" id="GO:0005829">
    <property type="term" value="C:cytosol"/>
    <property type="evidence" value="ECO:0007669"/>
    <property type="project" value="GOC"/>
</dbReference>
<dbReference type="CDD" id="cd15858">
    <property type="entry name" value="SNARE_VAM7"/>
    <property type="match status" value="1"/>
</dbReference>
<dbReference type="GO" id="GO:0006886">
    <property type="term" value="P:intracellular protein transport"/>
    <property type="evidence" value="ECO:0007669"/>
    <property type="project" value="TreeGrafter"/>
</dbReference>
<dbReference type="PANTHER" id="PTHR46571">
    <property type="entry name" value="SORTING NEXIN-8"/>
    <property type="match status" value="1"/>
</dbReference>
<dbReference type="SUPFAM" id="SSF64268">
    <property type="entry name" value="PX domain"/>
    <property type="match status" value="1"/>
</dbReference>
<dbReference type="EMBL" id="JAHMUF010000007">
    <property type="protein sequence ID" value="KAG7194553.1"/>
    <property type="molecule type" value="Genomic_DNA"/>
</dbReference>
<dbReference type="Pfam" id="PF00787">
    <property type="entry name" value="PX"/>
    <property type="match status" value="1"/>
</dbReference>
<dbReference type="InterPro" id="IPR036871">
    <property type="entry name" value="PX_dom_sf"/>
</dbReference>
<dbReference type="InterPro" id="IPR028662">
    <property type="entry name" value="SNX8/Mvp1"/>
</dbReference>
<feature type="domain" description="PX" evidence="4">
    <location>
        <begin position="1"/>
        <end position="112"/>
    </location>
</feature>
<dbReference type="InterPro" id="IPR000727">
    <property type="entry name" value="T_SNARE_dom"/>
</dbReference>
<reference evidence="5" key="1">
    <citation type="submission" date="2021-03" db="EMBL/GenBank/DDBJ databases">
        <authorList>
            <person name="Palmer J.M."/>
        </authorList>
    </citation>
    <scope>NUCLEOTIDE SEQUENCE</scope>
    <source>
        <strain evidence="5">ARV_011</strain>
    </source>
</reference>
<dbReference type="GO" id="GO:0035091">
    <property type="term" value="F:phosphatidylinositol binding"/>
    <property type="evidence" value="ECO:0007669"/>
    <property type="project" value="InterPro"/>
</dbReference>
<evidence type="ECO:0000256" key="2">
    <source>
        <dbReference type="ARBA" id="ARBA00014268"/>
    </source>
</evidence>
<dbReference type="SUPFAM" id="SSF58038">
    <property type="entry name" value="SNARE fusion complex"/>
    <property type="match status" value="1"/>
</dbReference>
<protein>
    <recommendedName>
        <fullName evidence="2">Sorting nexin MVP1</fullName>
    </recommendedName>
</protein>
<dbReference type="Proteomes" id="UP000790833">
    <property type="component" value="Unassembled WGS sequence"/>
</dbReference>
<dbReference type="GO" id="GO:0031901">
    <property type="term" value="C:early endosome membrane"/>
    <property type="evidence" value="ECO:0007669"/>
    <property type="project" value="TreeGrafter"/>
</dbReference>
<gene>
    <name evidence="5" type="ORF">KQ657_004768</name>
</gene>